<evidence type="ECO:0000313" key="5">
    <source>
        <dbReference type="EMBL" id="HIS97247.1"/>
    </source>
</evidence>
<dbReference type="Gene3D" id="1.10.10.10">
    <property type="entry name" value="Winged helix-like DNA-binding domain superfamily/Winged helix DNA-binding domain"/>
    <property type="match status" value="1"/>
</dbReference>
<dbReference type="InterPro" id="IPR036390">
    <property type="entry name" value="WH_DNA-bd_sf"/>
</dbReference>
<evidence type="ECO:0000313" key="6">
    <source>
        <dbReference type="Proteomes" id="UP000886876"/>
    </source>
</evidence>
<dbReference type="GO" id="GO:0045892">
    <property type="term" value="P:negative regulation of DNA-templated transcription"/>
    <property type="evidence" value="ECO:0007669"/>
    <property type="project" value="InterPro"/>
</dbReference>
<dbReference type="InterPro" id="IPR005650">
    <property type="entry name" value="BlaI_family"/>
</dbReference>
<organism evidence="5 6">
    <name type="scientific">Candidatus Scatomorpha pullistercoris</name>
    <dbReference type="NCBI Taxonomy" id="2840929"/>
    <lineage>
        <taxon>Bacteria</taxon>
        <taxon>Bacillati</taxon>
        <taxon>Bacillota</taxon>
        <taxon>Clostridia</taxon>
        <taxon>Eubacteriales</taxon>
        <taxon>Candidatus Scatomorpha</taxon>
    </lineage>
</organism>
<keyword evidence="3" id="KW-0238">DNA-binding</keyword>
<evidence type="ECO:0000256" key="2">
    <source>
        <dbReference type="ARBA" id="ARBA00023015"/>
    </source>
</evidence>
<gene>
    <name evidence="5" type="ORF">IAD42_04655</name>
</gene>
<protein>
    <submittedName>
        <fullName evidence="5">BlaI/MecI/CopY family transcriptional regulator</fullName>
    </submittedName>
</protein>
<dbReference type="SUPFAM" id="SSF46785">
    <property type="entry name" value="Winged helix' DNA-binding domain"/>
    <property type="match status" value="1"/>
</dbReference>
<evidence type="ECO:0000256" key="1">
    <source>
        <dbReference type="ARBA" id="ARBA00011046"/>
    </source>
</evidence>
<dbReference type="AlphaFoldDB" id="A0A9D1G490"/>
<name>A0A9D1G490_9FIRM</name>
<evidence type="ECO:0000256" key="4">
    <source>
        <dbReference type="ARBA" id="ARBA00023163"/>
    </source>
</evidence>
<dbReference type="Gene3D" id="1.10.4040.10">
    <property type="entry name" value="Penicillinase repressor domain"/>
    <property type="match status" value="1"/>
</dbReference>
<reference evidence="5" key="1">
    <citation type="submission" date="2020-10" db="EMBL/GenBank/DDBJ databases">
        <authorList>
            <person name="Gilroy R."/>
        </authorList>
    </citation>
    <scope>NUCLEOTIDE SEQUENCE</scope>
    <source>
        <strain evidence="5">ChiHecec3B27-6122</strain>
    </source>
</reference>
<dbReference type="GO" id="GO:0003677">
    <property type="term" value="F:DNA binding"/>
    <property type="evidence" value="ECO:0007669"/>
    <property type="project" value="UniProtKB-KW"/>
</dbReference>
<keyword evidence="2" id="KW-0805">Transcription regulation</keyword>
<dbReference type="EMBL" id="DVJS01000112">
    <property type="protein sequence ID" value="HIS97247.1"/>
    <property type="molecule type" value="Genomic_DNA"/>
</dbReference>
<reference evidence="5" key="2">
    <citation type="journal article" date="2021" name="PeerJ">
        <title>Extensive microbial diversity within the chicken gut microbiome revealed by metagenomics and culture.</title>
        <authorList>
            <person name="Gilroy R."/>
            <person name="Ravi A."/>
            <person name="Getino M."/>
            <person name="Pursley I."/>
            <person name="Horton D.L."/>
            <person name="Alikhan N.F."/>
            <person name="Baker D."/>
            <person name="Gharbi K."/>
            <person name="Hall N."/>
            <person name="Watson M."/>
            <person name="Adriaenssens E.M."/>
            <person name="Foster-Nyarko E."/>
            <person name="Jarju S."/>
            <person name="Secka A."/>
            <person name="Antonio M."/>
            <person name="Oren A."/>
            <person name="Chaudhuri R.R."/>
            <person name="La Ragione R."/>
            <person name="Hildebrand F."/>
            <person name="Pallen M.J."/>
        </authorList>
    </citation>
    <scope>NUCLEOTIDE SEQUENCE</scope>
    <source>
        <strain evidence="5">ChiHecec3B27-6122</strain>
    </source>
</reference>
<comment type="similarity">
    <text evidence="1">Belongs to the BlaI transcriptional regulatory family.</text>
</comment>
<proteinExistence type="inferred from homology"/>
<keyword evidence="4" id="KW-0804">Transcription</keyword>
<sequence length="127" mass="13924">MAHTSLTEAEWSVMDALWERGGLTGREASELLRERCGWSRSTVLTLLGRLEAKGAVSGETEGGVKLYRPLTGREDAAVSETRDFLGRVYNGSVSLMLSAMTKKQALSREEIDELYELLRGLEAESGA</sequence>
<dbReference type="Pfam" id="PF03965">
    <property type="entry name" value="Penicillinase_R"/>
    <property type="match status" value="1"/>
</dbReference>
<accession>A0A9D1G490</accession>
<dbReference type="Proteomes" id="UP000886876">
    <property type="component" value="Unassembled WGS sequence"/>
</dbReference>
<evidence type="ECO:0000256" key="3">
    <source>
        <dbReference type="ARBA" id="ARBA00023125"/>
    </source>
</evidence>
<comment type="caution">
    <text evidence="5">The sequence shown here is derived from an EMBL/GenBank/DDBJ whole genome shotgun (WGS) entry which is preliminary data.</text>
</comment>
<dbReference type="PIRSF" id="PIRSF019455">
    <property type="entry name" value="CopR_AtkY"/>
    <property type="match status" value="1"/>
</dbReference>
<dbReference type="InterPro" id="IPR036388">
    <property type="entry name" value="WH-like_DNA-bd_sf"/>
</dbReference>